<feature type="chain" id="PRO_5029697400" evidence="10">
    <location>
        <begin position="22"/>
        <end position="1090"/>
    </location>
</feature>
<organism evidence="13 14">
    <name type="scientific">Mucilaginibacter arboris</name>
    <dbReference type="NCBI Taxonomy" id="2682090"/>
    <lineage>
        <taxon>Bacteria</taxon>
        <taxon>Pseudomonadati</taxon>
        <taxon>Bacteroidota</taxon>
        <taxon>Sphingobacteriia</taxon>
        <taxon>Sphingobacteriales</taxon>
        <taxon>Sphingobacteriaceae</taxon>
        <taxon>Mucilaginibacter</taxon>
    </lineage>
</organism>
<dbReference type="InterPro" id="IPR023996">
    <property type="entry name" value="TonB-dep_OMP_SusC/RagA"/>
</dbReference>
<evidence type="ECO:0000256" key="10">
    <source>
        <dbReference type="SAM" id="SignalP"/>
    </source>
</evidence>
<feature type="domain" description="TonB-dependent receptor plug" evidence="12">
    <location>
        <begin position="117"/>
        <end position="246"/>
    </location>
</feature>
<evidence type="ECO:0000259" key="12">
    <source>
        <dbReference type="Pfam" id="PF07715"/>
    </source>
</evidence>
<dbReference type="GO" id="GO:0009279">
    <property type="term" value="C:cell outer membrane"/>
    <property type="evidence" value="ECO:0007669"/>
    <property type="project" value="UniProtKB-SubCell"/>
</dbReference>
<name>A0A7K1SWV2_9SPHI</name>
<accession>A0A7K1SWV2</accession>
<keyword evidence="2 8" id="KW-0813">Transport</keyword>
<keyword evidence="10" id="KW-0732">Signal</keyword>
<dbReference type="InterPro" id="IPR023997">
    <property type="entry name" value="TonB-dep_OMP_SusC/RagA_CS"/>
</dbReference>
<evidence type="ECO:0000256" key="4">
    <source>
        <dbReference type="ARBA" id="ARBA00022692"/>
    </source>
</evidence>
<dbReference type="SUPFAM" id="SSF49464">
    <property type="entry name" value="Carboxypeptidase regulatory domain-like"/>
    <property type="match status" value="1"/>
</dbReference>
<evidence type="ECO:0000256" key="7">
    <source>
        <dbReference type="ARBA" id="ARBA00023237"/>
    </source>
</evidence>
<dbReference type="Gene3D" id="2.40.170.20">
    <property type="entry name" value="TonB-dependent receptor, beta-barrel domain"/>
    <property type="match status" value="1"/>
</dbReference>
<dbReference type="InterPro" id="IPR012910">
    <property type="entry name" value="Plug_dom"/>
</dbReference>
<comment type="similarity">
    <text evidence="8 9">Belongs to the TonB-dependent receptor family.</text>
</comment>
<evidence type="ECO:0000256" key="1">
    <source>
        <dbReference type="ARBA" id="ARBA00004571"/>
    </source>
</evidence>
<evidence type="ECO:0000256" key="9">
    <source>
        <dbReference type="RuleBase" id="RU003357"/>
    </source>
</evidence>
<keyword evidence="5 9" id="KW-0798">TonB box</keyword>
<evidence type="ECO:0000256" key="2">
    <source>
        <dbReference type="ARBA" id="ARBA00022448"/>
    </source>
</evidence>
<comment type="caution">
    <text evidence="13">The sequence shown here is derived from an EMBL/GenBank/DDBJ whole genome shotgun (WGS) entry which is preliminary data.</text>
</comment>
<dbReference type="Pfam" id="PF13715">
    <property type="entry name" value="CarbopepD_reg_2"/>
    <property type="match status" value="1"/>
</dbReference>
<dbReference type="Proteomes" id="UP000462014">
    <property type="component" value="Unassembled WGS sequence"/>
</dbReference>
<dbReference type="NCBIfam" id="TIGR04056">
    <property type="entry name" value="OMP_RagA_SusC"/>
    <property type="match status" value="1"/>
</dbReference>
<keyword evidence="3 8" id="KW-1134">Transmembrane beta strand</keyword>
<dbReference type="PROSITE" id="PS52016">
    <property type="entry name" value="TONB_DEPENDENT_REC_3"/>
    <property type="match status" value="1"/>
</dbReference>
<evidence type="ECO:0000259" key="11">
    <source>
        <dbReference type="Pfam" id="PF00593"/>
    </source>
</evidence>
<evidence type="ECO:0000313" key="13">
    <source>
        <dbReference type="EMBL" id="MVN21550.1"/>
    </source>
</evidence>
<dbReference type="InterPro" id="IPR000531">
    <property type="entry name" value="Beta-barrel_TonB"/>
</dbReference>
<dbReference type="Gene3D" id="2.170.130.10">
    <property type="entry name" value="TonB-dependent receptor, plug domain"/>
    <property type="match status" value="1"/>
</dbReference>
<dbReference type="EMBL" id="WPIK01000006">
    <property type="protein sequence ID" value="MVN21550.1"/>
    <property type="molecule type" value="Genomic_DNA"/>
</dbReference>
<dbReference type="Gene3D" id="2.60.40.1120">
    <property type="entry name" value="Carboxypeptidase-like, regulatory domain"/>
    <property type="match status" value="1"/>
</dbReference>
<protein>
    <submittedName>
        <fullName evidence="13">SusC/RagA family TonB-linked outer membrane protein</fullName>
    </submittedName>
</protein>
<keyword evidence="4 8" id="KW-0812">Transmembrane</keyword>
<proteinExistence type="inferred from homology"/>
<dbReference type="RefSeq" id="WP_157565959.1">
    <property type="nucleotide sequence ID" value="NZ_WPIK01000006.1"/>
</dbReference>
<evidence type="ECO:0000256" key="8">
    <source>
        <dbReference type="PROSITE-ProRule" id="PRU01360"/>
    </source>
</evidence>
<dbReference type="InterPro" id="IPR036942">
    <property type="entry name" value="Beta-barrel_TonB_sf"/>
</dbReference>
<evidence type="ECO:0000313" key="14">
    <source>
        <dbReference type="Proteomes" id="UP000462014"/>
    </source>
</evidence>
<dbReference type="AlphaFoldDB" id="A0A7K1SWV2"/>
<evidence type="ECO:0000256" key="6">
    <source>
        <dbReference type="ARBA" id="ARBA00023136"/>
    </source>
</evidence>
<gene>
    <name evidence="13" type="ORF">GO621_08365</name>
</gene>
<sequence length="1090" mass="117811">MKKNIHLCMIFLFLFASQVYAQNHTITGTVIAKEDGLPLPGVSVRVAGTTVGTVTGPDGKYSISASDNNVLVFTFIGYDVQQTNVAGKSVINITLQSGNTQLTEVIVTALGIRREKKALGYAVQDVKGDDLIAADQSDPLKALSGKVAGVQITASGGTPGAGAYIQLRGQNSLTGDNQPLFIVDGVPVDNSQNYSGDPSQGKNNLLQGAANTNRAADINPNDIESISVLKGPSAAALYGFRAANGAIIITTKKGAMGKPQVDFNTGVSFDVVNKLPKLQNQYVKGLNGQIYPYSSTNRYSWGAKADTLYWTGVPNQYDVHGDLVGKSSPLAKIPFTPYDNLNNFFKTGVTYNNSVSLSGGNDAATYRTSVTNVYQTSIIPTQYYQRTSVAFSGQLKISSKIKASTSLTYTSSDGNIAQQGSNLSGIMLGLTRTPISFDNSFGRKDPTDPAAYLYPDGSQRSYRNGTYDNPYWTINQNPYTTNIGRLFGNVQLDYNIGNGFSALYRLGTDTYNDNRHQLYEINSGAYPGGRIFDDRYTYRSLNSDLILSYTKKFAQDFQFDAKIGNNFYGYKLDELYTQGDGLVAPGFNNIANASSIISTNPITNFRTAAVYYDLNLGYKSLLYLETTGRNDWGSTLPKGKDSFFYPSANLSFVFSELGDLKNSDVLSFGKIRLSATQVGKVPDPYRTSSFYTPTTYTDGYTTGISYPSNGQASYGLINVLGNANLKPERTNSFEIGTQLAFFRSRLGIDATIYHSKGTDLLVTAPISGSTGYQYLTLNSGSIRNNGFELQVNGSPVKNNNFTWNSFVNFSLNRNKVLALAEGVNQITLNGFTGTVIAQIPGAPAASIYGYGYVRDNNGNIVVSDVKNTNGSNISDITGYPISNTNVQKIIGNTNPRFLMGFGNTFTYKKISLYTLVDWKFKGDIWDGTRGSLAAIGTSDATSNRNTNTVFGGVYGHLDANGNLVHYNSSGQEVAGGGAANTSSVPLDQGWFQGDGGGFGNINEQFIEDGSFVKLREVSLSYDFKSLFFGKSSNFIKGFTIGAFARNIIIWTPYKGIDPETSLTGATSAQGIDYFNNPGTSSYGINLKARF</sequence>
<comment type="subcellular location">
    <subcellularLocation>
        <location evidence="1 8">Cell outer membrane</location>
        <topology evidence="1 8">Multi-pass membrane protein</topology>
    </subcellularLocation>
</comment>
<dbReference type="Pfam" id="PF00593">
    <property type="entry name" value="TonB_dep_Rec_b-barrel"/>
    <property type="match status" value="1"/>
</dbReference>
<dbReference type="InterPro" id="IPR008969">
    <property type="entry name" value="CarboxyPept-like_regulatory"/>
</dbReference>
<keyword evidence="14" id="KW-1185">Reference proteome</keyword>
<keyword evidence="7 8" id="KW-0998">Cell outer membrane</keyword>
<evidence type="ECO:0000256" key="3">
    <source>
        <dbReference type="ARBA" id="ARBA00022452"/>
    </source>
</evidence>
<dbReference type="Pfam" id="PF07715">
    <property type="entry name" value="Plug"/>
    <property type="match status" value="1"/>
</dbReference>
<dbReference type="NCBIfam" id="TIGR04057">
    <property type="entry name" value="SusC_RagA_signa"/>
    <property type="match status" value="1"/>
</dbReference>
<feature type="domain" description="TonB-dependent receptor-like beta-barrel" evidence="11">
    <location>
        <begin position="442"/>
        <end position="858"/>
    </location>
</feature>
<dbReference type="SUPFAM" id="SSF56935">
    <property type="entry name" value="Porins"/>
    <property type="match status" value="1"/>
</dbReference>
<keyword evidence="6 8" id="KW-0472">Membrane</keyword>
<feature type="signal peptide" evidence="10">
    <location>
        <begin position="1"/>
        <end position="21"/>
    </location>
</feature>
<reference evidence="13 14" key="1">
    <citation type="submission" date="2019-12" db="EMBL/GenBank/DDBJ databases">
        <title>Mucilaginibacter sp. HMF7410 genome sequencing and assembly.</title>
        <authorList>
            <person name="Kang H."/>
            <person name="Cha I."/>
            <person name="Kim H."/>
            <person name="Joh K."/>
        </authorList>
    </citation>
    <scope>NUCLEOTIDE SEQUENCE [LARGE SCALE GENOMIC DNA]</scope>
    <source>
        <strain evidence="13 14">HMF7410</strain>
    </source>
</reference>
<dbReference type="InterPro" id="IPR037066">
    <property type="entry name" value="Plug_dom_sf"/>
</dbReference>
<evidence type="ECO:0000256" key="5">
    <source>
        <dbReference type="ARBA" id="ARBA00023077"/>
    </source>
</evidence>
<dbReference type="InterPro" id="IPR039426">
    <property type="entry name" value="TonB-dep_rcpt-like"/>
</dbReference>